<keyword evidence="3" id="KW-0479">Metal-binding</keyword>
<dbReference type="InterPro" id="IPR052347">
    <property type="entry name" value="Isochorismatase_Nicotinamidase"/>
</dbReference>
<dbReference type="GO" id="GO:0008936">
    <property type="term" value="F:nicotinamidase activity"/>
    <property type="evidence" value="ECO:0007669"/>
    <property type="project" value="UniProtKB-EC"/>
</dbReference>
<comment type="pathway">
    <text evidence="5">Cofactor biosynthesis; nicotinate biosynthesis; nicotinate from nicotinamide: step 1/1.</text>
</comment>
<dbReference type="PANTHER" id="PTHR11080">
    <property type="entry name" value="PYRAZINAMIDASE/NICOTINAMIDASE"/>
    <property type="match status" value="1"/>
</dbReference>
<evidence type="ECO:0000256" key="1">
    <source>
        <dbReference type="ARBA" id="ARBA00006336"/>
    </source>
</evidence>
<evidence type="ECO:0000256" key="4">
    <source>
        <dbReference type="ARBA" id="ARBA00022801"/>
    </source>
</evidence>
<dbReference type="GO" id="GO:0046872">
    <property type="term" value="F:metal ion binding"/>
    <property type="evidence" value="ECO:0007669"/>
    <property type="project" value="UniProtKB-KW"/>
</dbReference>
<dbReference type="SUPFAM" id="SSF52499">
    <property type="entry name" value="Isochorismatase-like hydrolases"/>
    <property type="match status" value="1"/>
</dbReference>
<dbReference type="InterPro" id="IPR036380">
    <property type="entry name" value="Isochorismatase-like_sf"/>
</dbReference>
<keyword evidence="4" id="KW-0378">Hydrolase</keyword>
<dbReference type="Gene3D" id="3.40.50.850">
    <property type="entry name" value="Isochorismatase-like"/>
    <property type="match status" value="1"/>
</dbReference>
<comment type="similarity">
    <text evidence="1">Belongs to the isochorismatase family.</text>
</comment>
<evidence type="ECO:0000256" key="2">
    <source>
        <dbReference type="ARBA" id="ARBA00022642"/>
    </source>
</evidence>
<dbReference type="Pfam" id="PF00857">
    <property type="entry name" value="Isochorismatase"/>
    <property type="match status" value="1"/>
</dbReference>
<evidence type="ECO:0000313" key="10">
    <source>
        <dbReference type="EMBL" id="GGD15124.1"/>
    </source>
</evidence>
<evidence type="ECO:0000256" key="8">
    <source>
        <dbReference type="ARBA" id="ARBA00072277"/>
    </source>
</evidence>
<comment type="caution">
    <text evidence="10">The sequence shown here is derived from an EMBL/GenBank/DDBJ whole genome shotgun (WGS) entry which is preliminary data.</text>
</comment>
<evidence type="ECO:0000256" key="7">
    <source>
        <dbReference type="ARBA" id="ARBA00043224"/>
    </source>
</evidence>
<evidence type="ECO:0000256" key="6">
    <source>
        <dbReference type="ARBA" id="ARBA00039017"/>
    </source>
</evidence>
<dbReference type="PANTHER" id="PTHR11080:SF2">
    <property type="entry name" value="LD05707P"/>
    <property type="match status" value="1"/>
</dbReference>
<evidence type="ECO:0000313" key="11">
    <source>
        <dbReference type="Proteomes" id="UP000613160"/>
    </source>
</evidence>
<accession>A0A916XWF4</accession>
<evidence type="ECO:0000256" key="3">
    <source>
        <dbReference type="ARBA" id="ARBA00022723"/>
    </source>
</evidence>
<dbReference type="Proteomes" id="UP000613160">
    <property type="component" value="Unassembled WGS sequence"/>
</dbReference>
<dbReference type="NCBIfam" id="NF008623">
    <property type="entry name" value="PRK11609.1"/>
    <property type="match status" value="1"/>
</dbReference>
<dbReference type="FunFam" id="3.40.50.850:FF:000006">
    <property type="entry name" value="Bifunctional pyrazinamidase/nicotinamidase"/>
    <property type="match status" value="1"/>
</dbReference>
<keyword evidence="2" id="KW-0662">Pyridine nucleotide biosynthesis</keyword>
<evidence type="ECO:0000256" key="5">
    <source>
        <dbReference type="ARBA" id="ARBA00037900"/>
    </source>
</evidence>
<dbReference type="RefSeq" id="WP_188850179.1">
    <property type="nucleotide sequence ID" value="NZ_BMJJ01000003.1"/>
</dbReference>
<evidence type="ECO:0000259" key="9">
    <source>
        <dbReference type="Pfam" id="PF00857"/>
    </source>
</evidence>
<dbReference type="GO" id="GO:0019363">
    <property type="term" value="P:pyridine nucleotide biosynthetic process"/>
    <property type="evidence" value="ECO:0007669"/>
    <property type="project" value="UniProtKB-KW"/>
</dbReference>
<feature type="domain" description="Isochorismatase-like" evidence="9">
    <location>
        <begin position="9"/>
        <end position="204"/>
    </location>
</feature>
<dbReference type="EC" id="3.5.1.19" evidence="6"/>
<dbReference type="CDD" id="cd01011">
    <property type="entry name" value="nicotinamidase"/>
    <property type="match status" value="1"/>
</dbReference>
<gene>
    <name evidence="10" type="ORF">GCM10011335_17400</name>
</gene>
<reference evidence="10" key="2">
    <citation type="submission" date="2020-09" db="EMBL/GenBank/DDBJ databases">
        <authorList>
            <person name="Sun Q."/>
            <person name="Zhou Y."/>
        </authorList>
    </citation>
    <scope>NUCLEOTIDE SEQUENCE</scope>
    <source>
        <strain evidence="10">CGMCC 1.15493</strain>
    </source>
</reference>
<dbReference type="InterPro" id="IPR000868">
    <property type="entry name" value="Isochorismatase-like_dom"/>
</dbReference>
<keyword evidence="11" id="KW-1185">Reference proteome</keyword>
<sequence length="209" mass="21695">MRQISAGDALVVVDMQRDFCPGGALAVPGGDAVVPVVNRLGRAFGTIVLTQDWHPAGHISFASTHAQAPFETVAAAYGTQVLWPDHCVQGSEGAAFHPGLDLPSAQAIVRKGTHPHVDSYSGFLEADRVTPTGLGGYLRERGVERIFVAGLALDFCVAWTALDGRGKGFEVVLIEDACRAIDLGGSLARAMADMAAAGVAVETSSALGL</sequence>
<organism evidence="10 11">
    <name type="scientific">Aureimonas glaciei</name>
    <dbReference type="NCBI Taxonomy" id="1776957"/>
    <lineage>
        <taxon>Bacteria</taxon>
        <taxon>Pseudomonadati</taxon>
        <taxon>Pseudomonadota</taxon>
        <taxon>Alphaproteobacteria</taxon>
        <taxon>Hyphomicrobiales</taxon>
        <taxon>Aurantimonadaceae</taxon>
        <taxon>Aureimonas</taxon>
    </lineage>
</organism>
<name>A0A916XWF4_9HYPH</name>
<dbReference type="AlphaFoldDB" id="A0A916XWF4"/>
<protein>
    <recommendedName>
        <fullName evidence="8">Nicotinamidase</fullName>
        <ecNumber evidence="6">3.5.1.19</ecNumber>
    </recommendedName>
    <alternativeName>
        <fullName evidence="7">Nicotinamide deamidase</fullName>
    </alternativeName>
</protein>
<proteinExistence type="inferred from homology"/>
<reference evidence="10" key="1">
    <citation type="journal article" date="2014" name="Int. J. Syst. Evol. Microbiol.">
        <title>Complete genome sequence of Corynebacterium casei LMG S-19264T (=DSM 44701T), isolated from a smear-ripened cheese.</title>
        <authorList>
            <consortium name="US DOE Joint Genome Institute (JGI-PGF)"/>
            <person name="Walter F."/>
            <person name="Albersmeier A."/>
            <person name="Kalinowski J."/>
            <person name="Ruckert C."/>
        </authorList>
    </citation>
    <scope>NUCLEOTIDE SEQUENCE</scope>
    <source>
        <strain evidence="10">CGMCC 1.15493</strain>
    </source>
</reference>
<dbReference type="EMBL" id="BMJJ01000003">
    <property type="protein sequence ID" value="GGD15124.1"/>
    <property type="molecule type" value="Genomic_DNA"/>
</dbReference>